<evidence type="ECO:0000256" key="7">
    <source>
        <dbReference type="ARBA" id="ARBA00022679"/>
    </source>
</evidence>
<dbReference type="InterPro" id="IPR017846">
    <property type="entry name" value="Nict_dMeBzImd_PRibTrfase_bact"/>
</dbReference>
<comment type="pathway">
    <text evidence="1 10">Nucleoside biosynthesis; alpha-ribazole biosynthesis; alpha-ribazole from 5,6-dimethylbenzimidazole: step 1/2.</text>
</comment>
<accession>A0A1N6ZU86</accession>
<dbReference type="InterPro" id="IPR003200">
    <property type="entry name" value="Nict_dMeBzImd_PRibTrfase"/>
</dbReference>
<evidence type="ECO:0000256" key="3">
    <source>
        <dbReference type="ARBA" id="ARBA00011991"/>
    </source>
</evidence>
<dbReference type="Pfam" id="PF02277">
    <property type="entry name" value="DBI_PRT"/>
    <property type="match status" value="1"/>
</dbReference>
<dbReference type="Proteomes" id="UP000186079">
    <property type="component" value="Unassembled WGS sequence"/>
</dbReference>
<dbReference type="UniPathway" id="UPA00061">
    <property type="reaction ID" value="UER00516"/>
</dbReference>
<comment type="catalytic activity">
    <reaction evidence="9 10">
        <text>5,6-dimethylbenzimidazole + nicotinate beta-D-ribonucleotide = alpha-ribazole 5'-phosphate + nicotinate + H(+)</text>
        <dbReference type="Rhea" id="RHEA:11196"/>
        <dbReference type="ChEBI" id="CHEBI:15378"/>
        <dbReference type="ChEBI" id="CHEBI:15890"/>
        <dbReference type="ChEBI" id="CHEBI:32544"/>
        <dbReference type="ChEBI" id="CHEBI:57502"/>
        <dbReference type="ChEBI" id="CHEBI:57918"/>
        <dbReference type="EC" id="2.4.2.21"/>
    </reaction>
</comment>
<dbReference type="HAMAP" id="MF_00230">
    <property type="entry name" value="CobT"/>
    <property type="match status" value="1"/>
</dbReference>
<evidence type="ECO:0000256" key="1">
    <source>
        <dbReference type="ARBA" id="ARBA00005049"/>
    </source>
</evidence>
<gene>
    <name evidence="10" type="primary">cobT</name>
    <name evidence="11" type="ORF">SAMN05421672_11935</name>
</gene>
<protein>
    <recommendedName>
        <fullName evidence="4 10">Nicotinate-nucleotide--dimethylbenzimidazole phosphoribosyltransferase</fullName>
        <shortName evidence="10">NN:DBI PRT</shortName>
        <ecNumber evidence="3 10">2.4.2.21</ecNumber>
    </recommendedName>
    <alternativeName>
        <fullName evidence="8 10">N(1)-alpha-phosphoribosyltransferase</fullName>
    </alternativeName>
</protein>
<sequence length="352" mass="36619">MSSLPCFNLSAPDTAILPALRHKIDRKTKPLGALGQLEALALQIGWVQQTLSPELNRPSLTIFAADHGLARSGVSAYPAEVTPQMVYNFLAGGAATNSFARQHGFAFQVVDAGVNHDFPTDLPLRHEKIAHGTANCLEGPAMSREQALRCLETGRRIAHEEVALGSNVLAFGEMGIGNTSAATLLSHLLADLPIAACTGRGTGLDDAGLARKVATLQAVAERVGPGPHDALNALAEVGGFEVAMMTGAMLGSAEKGALILVDGFIATAALLAAMRIAPAVRDYAVFGHRSQEGGHPLLLAHLKATPLLQLDLRLGEGSGAVLAFPLLQAACGFLNEMASFESAGVSDKGSDR</sequence>
<dbReference type="GO" id="GO:0008939">
    <property type="term" value="F:nicotinate-nucleotide-dimethylbenzimidazole phosphoribosyltransferase activity"/>
    <property type="evidence" value="ECO:0007669"/>
    <property type="project" value="UniProtKB-UniRule"/>
</dbReference>
<dbReference type="InterPro" id="IPR036087">
    <property type="entry name" value="Nict_dMeBzImd_PRibTrfase_sf"/>
</dbReference>
<dbReference type="SUPFAM" id="SSF52733">
    <property type="entry name" value="Nicotinate mononucleotide:5,6-dimethylbenzimidazole phosphoribosyltransferase (CobT)"/>
    <property type="match status" value="1"/>
</dbReference>
<organism evidence="11 12">
    <name type="scientific">Pseudomonas flexibilis</name>
    <dbReference type="NCBI Taxonomy" id="706570"/>
    <lineage>
        <taxon>Bacteria</taxon>
        <taxon>Pseudomonadati</taxon>
        <taxon>Pseudomonadota</taxon>
        <taxon>Gammaproteobacteria</taxon>
        <taxon>Pseudomonadales</taxon>
        <taxon>Pseudomonadaceae</taxon>
        <taxon>Pseudomonas</taxon>
    </lineage>
</organism>
<name>A0A1N6ZU86_9PSED</name>
<evidence type="ECO:0000313" key="11">
    <source>
        <dbReference type="EMBL" id="SIR30398.1"/>
    </source>
</evidence>
<dbReference type="EC" id="2.4.2.21" evidence="3 10"/>
<comment type="similarity">
    <text evidence="2 10">Belongs to the CobT family.</text>
</comment>
<dbReference type="EMBL" id="FTMC01000019">
    <property type="protein sequence ID" value="SIR30398.1"/>
    <property type="molecule type" value="Genomic_DNA"/>
</dbReference>
<proteinExistence type="inferred from homology"/>
<reference evidence="11 12" key="1">
    <citation type="submission" date="2017-01" db="EMBL/GenBank/DDBJ databases">
        <authorList>
            <person name="Mah S.A."/>
            <person name="Swanson W.J."/>
            <person name="Moy G.W."/>
            <person name="Vacquier V.D."/>
        </authorList>
    </citation>
    <scope>NUCLEOTIDE SEQUENCE [LARGE SCALE GENOMIC DNA]</scope>
    <source>
        <strain evidence="11 12">ATCC 29606</strain>
    </source>
</reference>
<evidence type="ECO:0000256" key="2">
    <source>
        <dbReference type="ARBA" id="ARBA00007110"/>
    </source>
</evidence>
<evidence type="ECO:0000256" key="10">
    <source>
        <dbReference type="HAMAP-Rule" id="MF_00230"/>
    </source>
</evidence>
<dbReference type="InterPro" id="IPR023195">
    <property type="entry name" value="Nict_dMeBzImd_PRibTrfase_N"/>
</dbReference>
<evidence type="ECO:0000256" key="6">
    <source>
        <dbReference type="ARBA" id="ARBA00022676"/>
    </source>
</evidence>
<evidence type="ECO:0000313" key="12">
    <source>
        <dbReference type="Proteomes" id="UP000186079"/>
    </source>
</evidence>
<dbReference type="NCBIfam" id="TIGR03160">
    <property type="entry name" value="cobT_DBIPRT"/>
    <property type="match status" value="1"/>
</dbReference>
<evidence type="ECO:0000256" key="9">
    <source>
        <dbReference type="ARBA" id="ARBA00047340"/>
    </source>
</evidence>
<dbReference type="Gene3D" id="1.10.1610.10">
    <property type="match status" value="1"/>
</dbReference>
<dbReference type="RefSeq" id="WP_039560162.1">
    <property type="nucleotide sequence ID" value="NZ_FTMC01000019.1"/>
</dbReference>
<dbReference type="FunFam" id="3.40.50.10210:FF:000001">
    <property type="entry name" value="Nicotinate-nucleotide--dimethylbenzimidazole phosphoribosyltransferase"/>
    <property type="match status" value="1"/>
</dbReference>
<dbReference type="GO" id="GO:0009236">
    <property type="term" value="P:cobalamin biosynthetic process"/>
    <property type="evidence" value="ECO:0007669"/>
    <property type="project" value="UniProtKB-UniRule"/>
</dbReference>
<evidence type="ECO:0000256" key="4">
    <source>
        <dbReference type="ARBA" id="ARBA00015486"/>
    </source>
</evidence>
<feature type="active site" description="Proton acceptor" evidence="10">
    <location>
        <position position="316"/>
    </location>
</feature>
<evidence type="ECO:0000256" key="5">
    <source>
        <dbReference type="ARBA" id="ARBA00022573"/>
    </source>
</evidence>
<keyword evidence="5 10" id="KW-0169">Cobalamin biosynthesis</keyword>
<evidence type="ECO:0000256" key="8">
    <source>
        <dbReference type="ARBA" id="ARBA00030686"/>
    </source>
</evidence>
<dbReference type="PANTHER" id="PTHR43463">
    <property type="entry name" value="NICOTINATE-NUCLEOTIDE--DIMETHYLBENZIMIDAZOLE PHOSPHORIBOSYLTRANSFERASE"/>
    <property type="match status" value="1"/>
</dbReference>
<keyword evidence="7 10" id="KW-0808">Transferase</keyword>
<dbReference type="AlphaFoldDB" id="A0A1N6ZU86"/>
<dbReference type="Gene3D" id="3.40.50.10210">
    <property type="match status" value="1"/>
</dbReference>
<comment type="function">
    <text evidence="10">Catalyzes the synthesis of alpha-ribazole-5'-phosphate from nicotinate mononucleotide (NAMN) and 5,6-dimethylbenzimidazole (DMB).</text>
</comment>
<keyword evidence="6 10" id="KW-0328">Glycosyltransferase</keyword>
<dbReference type="CDD" id="cd02439">
    <property type="entry name" value="DMB-PRT_CobT"/>
    <property type="match status" value="1"/>
</dbReference>
<dbReference type="NCBIfam" id="NF000996">
    <property type="entry name" value="PRK00105.1"/>
    <property type="match status" value="1"/>
</dbReference>
<dbReference type="PANTHER" id="PTHR43463:SF1">
    <property type="entry name" value="NICOTINATE-NUCLEOTIDE--DIMETHYLBENZIMIDAZOLE PHOSPHORIBOSYLTRANSFERASE"/>
    <property type="match status" value="1"/>
</dbReference>